<protein>
    <submittedName>
        <fullName evidence="1">Plasmid mobilization relaxosome protein MobC</fullName>
    </submittedName>
</protein>
<dbReference type="Pfam" id="PF21983">
    <property type="entry name" value="NikA-like"/>
    <property type="match status" value="1"/>
</dbReference>
<keyword evidence="2" id="KW-1185">Reference proteome</keyword>
<evidence type="ECO:0000313" key="2">
    <source>
        <dbReference type="Proteomes" id="UP001496627"/>
    </source>
</evidence>
<dbReference type="Proteomes" id="UP001496627">
    <property type="component" value="Unassembled WGS sequence"/>
</dbReference>
<name>A0ABV0M118_9HYPH</name>
<dbReference type="EMBL" id="JBEAAL010000006">
    <property type="protein sequence ID" value="MEQ1405553.1"/>
    <property type="molecule type" value="Genomic_DNA"/>
</dbReference>
<reference evidence="1 2" key="1">
    <citation type="submission" date="2024-05" db="EMBL/GenBank/DDBJ databases">
        <title>Neorhizobium sp. Rsf11, a plant growth promoting and heavy metal resistant PAH-degrader.</title>
        <authorList>
            <person name="Golubev S.N."/>
            <person name="Muratova A.Y."/>
            <person name="Markelova M.I."/>
        </authorList>
    </citation>
    <scope>NUCLEOTIDE SEQUENCE [LARGE SCALE GENOMIC DNA]</scope>
    <source>
        <strain evidence="1 2">Rsf11</strain>
    </source>
</reference>
<sequence>MGQRRERTIYLRVTTEEHAAIAQAAAQAKLTVVDFTRSVALSGAGAQPYYTDEDRLLLLCLREELRAEGCNLTRVLIALNRDGRFAEAPFKADLLKMQRVIAALCVELSARAKKITPQSRRD</sequence>
<accession>A0ABV0M118</accession>
<proteinExistence type="predicted"/>
<organism evidence="1 2">
    <name type="scientific">Neorhizobium phenanthreniclasticum</name>
    <dbReference type="NCBI Taxonomy" id="3157917"/>
    <lineage>
        <taxon>Bacteria</taxon>
        <taxon>Pseudomonadati</taxon>
        <taxon>Pseudomonadota</taxon>
        <taxon>Alphaproteobacteria</taxon>
        <taxon>Hyphomicrobiales</taxon>
        <taxon>Rhizobiaceae</taxon>
        <taxon>Rhizobium/Agrobacterium group</taxon>
        <taxon>Neorhizobium</taxon>
    </lineage>
</organism>
<comment type="caution">
    <text evidence="1">The sequence shown here is derived from an EMBL/GenBank/DDBJ whole genome shotgun (WGS) entry which is preliminary data.</text>
</comment>
<dbReference type="RefSeq" id="WP_037154463.1">
    <property type="nucleotide sequence ID" value="NZ_JBEAAL010000006.1"/>
</dbReference>
<evidence type="ECO:0000313" key="1">
    <source>
        <dbReference type="EMBL" id="MEQ1405553.1"/>
    </source>
</evidence>
<dbReference type="InterPro" id="IPR053842">
    <property type="entry name" value="NikA-like"/>
</dbReference>
<gene>
    <name evidence="1" type="ORF">ABK249_11475</name>
</gene>